<evidence type="ECO:0000313" key="1">
    <source>
        <dbReference type="EMBL" id="MFA9478077.1"/>
    </source>
</evidence>
<keyword evidence="2" id="KW-1185">Reference proteome</keyword>
<name>A0ABV4U5F0_9BACT</name>
<dbReference type="Proteomes" id="UP001575105">
    <property type="component" value="Unassembled WGS sequence"/>
</dbReference>
<proteinExistence type="predicted"/>
<gene>
    <name evidence="1" type="ORF">ACERK3_07175</name>
</gene>
<accession>A0ABV4U5F0</accession>
<protein>
    <submittedName>
        <fullName evidence="1">Uncharacterized protein</fullName>
    </submittedName>
</protein>
<dbReference type="RefSeq" id="WP_425345005.1">
    <property type="nucleotide sequence ID" value="NZ_JBGUBD010000004.1"/>
</dbReference>
<dbReference type="EMBL" id="JBGUBD010000004">
    <property type="protein sequence ID" value="MFA9478077.1"/>
    <property type="molecule type" value="Genomic_DNA"/>
</dbReference>
<reference evidence="1 2" key="1">
    <citation type="submission" date="2024-08" db="EMBL/GenBank/DDBJ databases">
        <title>Whole-genome sequencing of halo(alkali)philic microorganisms from hypersaline lakes.</title>
        <authorList>
            <person name="Sorokin D.Y."/>
            <person name="Merkel A.Y."/>
            <person name="Messina E."/>
            <person name="Yakimov M."/>
        </authorList>
    </citation>
    <scope>NUCLEOTIDE SEQUENCE [LARGE SCALE GENOMIC DNA]</scope>
    <source>
        <strain evidence="1 2">AB-hyl4</strain>
    </source>
</reference>
<organism evidence="1 2">
    <name type="scientific">Natronomicrosphaera hydrolytica</name>
    <dbReference type="NCBI Taxonomy" id="3242702"/>
    <lineage>
        <taxon>Bacteria</taxon>
        <taxon>Pseudomonadati</taxon>
        <taxon>Planctomycetota</taxon>
        <taxon>Phycisphaerae</taxon>
        <taxon>Phycisphaerales</taxon>
        <taxon>Phycisphaeraceae</taxon>
        <taxon>Natronomicrosphaera</taxon>
    </lineage>
</organism>
<evidence type="ECO:0000313" key="2">
    <source>
        <dbReference type="Proteomes" id="UP001575105"/>
    </source>
</evidence>
<comment type="caution">
    <text evidence="1">The sequence shown here is derived from an EMBL/GenBank/DDBJ whole genome shotgun (WGS) entry which is preliminary data.</text>
</comment>
<sequence length="119" mass="13608">MGCAQGGPDGDEQTESRNITLQKTSYGWRFRQGSSAFAWIEIHEQPSRSCDSYEDEWWKVEVGVNTNEESASCTAGNVNYDCCQHSYDYWDGQWWLMETNRSKLQVSITTSDCDVQEGI</sequence>